<dbReference type="Proteomes" id="UP000054166">
    <property type="component" value="Unassembled WGS sequence"/>
</dbReference>
<name>A0A0C3C276_PILCF</name>
<reference evidence="2" key="2">
    <citation type="submission" date="2015-01" db="EMBL/GenBank/DDBJ databases">
        <title>Evolutionary Origins and Diversification of the Mycorrhizal Mutualists.</title>
        <authorList>
            <consortium name="DOE Joint Genome Institute"/>
            <consortium name="Mycorrhizal Genomics Consortium"/>
            <person name="Kohler A."/>
            <person name="Kuo A."/>
            <person name="Nagy L.G."/>
            <person name="Floudas D."/>
            <person name="Copeland A."/>
            <person name="Barry K.W."/>
            <person name="Cichocki N."/>
            <person name="Veneault-Fourrey C."/>
            <person name="LaButti K."/>
            <person name="Lindquist E.A."/>
            <person name="Lipzen A."/>
            <person name="Lundell T."/>
            <person name="Morin E."/>
            <person name="Murat C."/>
            <person name="Riley R."/>
            <person name="Ohm R."/>
            <person name="Sun H."/>
            <person name="Tunlid A."/>
            <person name="Henrissat B."/>
            <person name="Grigoriev I.V."/>
            <person name="Hibbett D.S."/>
            <person name="Martin F."/>
        </authorList>
    </citation>
    <scope>NUCLEOTIDE SEQUENCE [LARGE SCALE GENOMIC DNA]</scope>
    <source>
        <strain evidence="2">F 1598</strain>
    </source>
</reference>
<evidence type="ECO:0000313" key="2">
    <source>
        <dbReference type="Proteomes" id="UP000054166"/>
    </source>
</evidence>
<sequence length="75" mass="8292">ERCPPEICSRIYALACVDDGTTGRALSLVSKYINETSKYTKFQSVAVRSLTQALAFADLLEQSSPGDHRVCHLFI</sequence>
<evidence type="ECO:0000313" key="1">
    <source>
        <dbReference type="EMBL" id="KIM83602.1"/>
    </source>
</evidence>
<gene>
    <name evidence="1" type="ORF">PILCRDRAFT_56875</name>
</gene>
<accession>A0A0C3C276</accession>
<organism evidence="1 2">
    <name type="scientific">Piloderma croceum (strain F 1598)</name>
    <dbReference type="NCBI Taxonomy" id="765440"/>
    <lineage>
        <taxon>Eukaryota</taxon>
        <taxon>Fungi</taxon>
        <taxon>Dikarya</taxon>
        <taxon>Basidiomycota</taxon>
        <taxon>Agaricomycotina</taxon>
        <taxon>Agaricomycetes</taxon>
        <taxon>Agaricomycetidae</taxon>
        <taxon>Atheliales</taxon>
        <taxon>Atheliaceae</taxon>
        <taxon>Piloderma</taxon>
    </lineage>
</organism>
<feature type="non-terminal residue" evidence="1">
    <location>
        <position position="75"/>
    </location>
</feature>
<proteinExistence type="predicted"/>
<protein>
    <submittedName>
        <fullName evidence="1">Uncharacterized protein</fullName>
    </submittedName>
</protein>
<reference evidence="1 2" key="1">
    <citation type="submission" date="2014-04" db="EMBL/GenBank/DDBJ databases">
        <authorList>
            <consortium name="DOE Joint Genome Institute"/>
            <person name="Kuo A."/>
            <person name="Tarkka M."/>
            <person name="Buscot F."/>
            <person name="Kohler A."/>
            <person name="Nagy L.G."/>
            <person name="Floudas D."/>
            <person name="Copeland A."/>
            <person name="Barry K.W."/>
            <person name="Cichocki N."/>
            <person name="Veneault-Fourrey C."/>
            <person name="LaButti K."/>
            <person name="Lindquist E.A."/>
            <person name="Lipzen A."/>
            <person name="Lundell T."/>
            <person name="Morin E."/>
            <person name="Murat C."/>
            <person name="Sun H."/>
            <person name="Tunlid A."/>
            <person name="Henrissat B."/>
            <person name="Grigoriev I.V."/>
            <person name="Hibbett D.S."/>
            <person name="Martin F."/>
            <person name="Nordberg H.P."/>
            <person name="Cantor M.N."/>
            <person name="Hua S.X."/>
        </authorList>
    </citation>
    <scope>NUCLEOTIDE SEQUENCE [LARGE SCALE GENOMIC DNA]</scope>
    <source>
        <strain evidence="1 2">F 1598</strain>
    </source>
</reference>
<dbReference type="HOGENOM" id="CLU_172948_0_0_1"/>
<keyword evidence="2" id="KW-1185">Reference proteome</keyword>
<feature type="non-terminal residue" evidence="1">
    <location>
        <position position="1"/>
    </location>
</feature>
<dbReference type="OrthoDB" id="2748701at2759"/>
<dbReference type="EMBL" id="KN832990">
    <property type="protein sequence ID" value="KIM83602.1"/>
    <property type="molecule type" value="Genomic_DNA"/>
</dbReference>
<dbReference type="InParanoid" id="A0A0C3C276"/>
<dbReference type="AlphaFoldDB" id="A0A0C3C276"/>